<dbReference type="InterPro" id="IPR017926">
    <property type="entry name" value="GATASE"/>
</dbReference>
<evidence type="ECO:0000256" key="4">
    <source>
        <dbReference type="ARBA" id="ARBA00022598"/>
    </source>
</evidence>
<dbReference type="GO" id="GO:0006541">
    <property type="term" value="P:glutamine metabolic process"/>
    <property type="evidence" value="ECO:0007669"/>
    <property type="project" value="InterPro"/>
</dbReference>
<keyword evidence="6" id="KW-0067">ATP-binding</keyword>
<dbReference type="Pfam" id="PF00117">
    <property type="entry name" value="GATase"/>
    <property type="match status" value="1"/>
</dbReference>
<keyword evidence="5" id="KW-0547">Nucleotide-binding</keyword>
<dbReference type="Gene3D" id="3.40.50.880">
    <property type="match status" value="1"/>
</dbReference>
<proteinExistence type="inferred from homology"/>
<evidence type="ECO:0000256" key="5">
    <source>
        <dbReference type="ARBA" id="ARBA00022741"/>
    </source>
</evidence>
<dbReference type="PRINTS" id="PR00097">
    <property type="entry name" value="ANTSNTHASEII"/>
</dbReference>
<feature type="domain" description="Carbamoyl-phosphate synthase small subunit N-terminal" evidence="10">
    <location>
        <begin position="7"/>
        <end position="147"/>
    </location>
</feature>
<dbReference type="EC" id="6.3.5.5" evidence="3"/>
<comment type="caution">
    <text evidence="11">The sequence shown here is derived from an EMBL/GenBank/DDBJ whole genome shotgun (WGS) entry which is preliminary data.</text>
</comment>
<organism evidence="11">
    <name type="scientific">marine sediment metagenome</name>
    <dbReference type="NCBI Taxonomy" id="412755"/>
    <lineage>
        <taxon>unclassified sequences</taxon>
        <taxon>metagenomes</taxon>
        <taxon>ecological metagenomes</taxon>
    </lineage>
</organism>
<name>A0A0F9NWD7_9ZZZZ</name>
<comment type="pathway">
    <text evidence="1">Amino-acid biosynthesis; L-arginine biosynthesis; carbamoyl phosphate from bicarbonate: step 1/1.</text>
</comment>
<sequence>MLYKEERPAILMFKDGRYFQGIGFGSTKKVTGELVFNTITGAGYNETLTDPSYQGQIVTMTHPLIGNYGVPRWEKDKYGILNHFESDSIKVSGFVVNECCKQPSHYESIKSLDDFLQEENIPGIEWIDTRAITKILREEGVQVGLLSVYNSGETPNIEELREEVEKAEDPNLRHLSSEVSTKEVRIYTQTDPIGKVVILDMGVKLNILRNFASRGLEIIVVPYNYSYEQIMELKPNGVFISNGPGDPALYNSAIKVCRNLIENSIPTFGICLGNQIIGIAAGGTSYKLKYGHRGGNKTVINNETNKCYITSQNHGFCVKDFEIKGFKEFLVNIDDKSNEGLIHESKPVFAVQFHPEGCPGPLDSLYLFDMFIDIMRVR</sequence>
<dbReference type="InterPro" id="IPR036480">
    <property type="entry name" value="CarbP_synth_ssu_N_sf"/>
</dbReference>
<dbReference type="PRINTS" id="PR00099">
    <property type="entry name" value="CPSGATASE"/>
</dbReference>
<dbReference type="GO" id="GO:0005524">
    <property type="term" value="F:ATP binding"/>
    <property type="evidence" value="ECO:0007669"/>
    <property type="project" value="UniProtKB-KW"/>
</dbReference>
<dbReference type="InterPro" id="IPR006274">
    <property type="entry name" value="CarbamoylP_synth_ssu"/>
</dbReference>
<keyword evidence="4" id="KW-0436">Ligase</keyword>
<dbReference type="NCBIfam" id="TIGR01368">
    <property type="entry name" value="CPSaseIIsmall"/>
    <property type="match status" value="1"/>
</dbReference>
<accession>A0A0F9NWD7</accession>
<dbReference type="GO" id="GO:0004088">
    <property type="term" value="F:carbamoyl-phosphate synthase (glutamine-hydrolyzing) activity"/>
    <property type="evidence" value="ECO:0007669"/>
    <property type="project" value="UniProtKB-EC"/>
</dbReference>
<dbReference type="InterPro" id="IPR029062">
    <property type="entry name" value="Class_I_gatase-like"/>
</dbReference>
<evidence type="ECO:0000256" key="2">
    <source>
        <dbReference type="ARBA" id="ARBA00007800"/>
    </source>
</evidence>
<dbReference type="CDD" id="cd01744">
    <property type="entry name" value="GATase1_CPSase"/>
    <property type="match status" value="1"/>
</dbReference>
<dbReference type="PROSITE" id="PS51273">
    <property type="entry name" value="GATASE_TYPE_1"/>
    <property type="match status" value="1"/>
</dbReference>
<evidence type="ECO:0000256" key="6">
    <source>
        <dbReference type="ARBA" id="ARBA00022840"/>
    </source>
</evidence>
<dbReference type="HAMAP" id="MF_01209">
    <property type="entry name" value="CPSase_S_chain"/>
    <property type="match status" value="1"/>
</dbReference>
<gene>
    <name evidence="11" type="ORF">LCGC14_0901350</name>
</gene>
<dbReference type="NCBIfam" id="NF009475">
    <property type="entry name" value="PRK12838.1"/>
    <property type="match status" value="1"/>
</dbReference>
<keyword evidence="7" id="KW-0315">Glutamine amidotransferase</keyword>
<dbReference type="InterPro" id="IPR050472">
    <property type="entry name" value="Anth_synth/Amidotransfase"/>
</dbReference>
<comment type="similarity">
    <text evidence="2">Belongs to the CarA family.</text>
</comment>
<reference evidence="11" key="1">
    <citation type="journal article" date="2015" name="Nature">
        <title>Complex archaea that bridge the gap between prokaryotes and eukaryotes.</title>
        <authorList>
            <person name="Spang A."/>
            <person name="Saw J.H."/>
            <person name="Jorgensen S.L."/>
            <person name="Zaremba-Niedzwiedzka K."/>
            <person name="Martijn J."/>
            <person name="Lind A.E."/>
            <person name="van Eijk R."/>
            <person name="Schleper C."/>
            <person name="Guy L."/>
            <person name="Ettema T.J."/>
        </authorList>
    </citation>
    <scope>NUCLEOTIDE SEQUENCE</scope>
</reference>
<dbReference type="InterPro" id="IPR035686">
    <property type="entry name" value="CPSase_GATase1"/>
</dbReference>
<protein>
    <recommendedName>
        <fullName evidence="3">carbamoyl-phosphate synthase (glutamine-hydrolyzing)</fullName>
        <ecNumber evidence="3">6.3.5.5</ecNumber>
    </recommendedName>
    <alternativeName>
        <fullName evidence="8">Arginine-specific carbamoyl phosphate synthetase, glutamine chain</fullName>
    </alternativeName>
</protein>
<dbReference type="GO" id="GO:0006207">
    <property type="term" value="P:'de novo' pyrimidine nucleobase biosynthetic process"/>
    <property type="evidence" value="ECO:0007669"/>
    <property type="project" value="InterPro"/>
</dbReference>
<dbReference type="Pfam" id="PF00988">
    <property type="entry name" value="CPSase_sm_chain"/>
    <property type="match status" value="1"/>
</dbReference>
<evidence type="ECO:0000256" key="7">
    <source>
        <dbReference type="ARBA" id="ARBA00022962"/>
    </source>
</evidence>
<evidence type="ECO:0000256" key="3">
    <source>
        <dbReference type="ARBA" id="ARBA00012738"/>
    </source>
</evidence>
<dbReference type="AlphaFoldDB" id="A0A0F9NWD7"/>
<dbReference type="EMBL" id="LAZR01002938">
    <property type="protein sequence ID" value="KKN23800.1"/>
    <property type="molecule type" value="Genomic_DNA"/>
</dbReference>
<comment type="catalytic activity">
    <reaction evidence="9">
        <text>hydrogencarbonate + L-glutamine + 2 ATP + H2O = carbamoyl phosphate + L-glutamate + 2 ADP + phosphate + 2 H(+)</text>
        <dbReference type="Rhea" id="RHEA:18633"/>
        <dbReference type="ChEBI" id="CHEBI:15377"/>
        <dbReference type="ChEBI" id="CHEBI:15378"/>
        <dbReference type="ChEBI" id="CHEBI:17544"/>
        <dbReference type="ChEBI" id="CHEBI:29985"/>
        <dbReference type="ChEBI" id="CHEBI:30616"/>
        <dbReference type="ChEBI" id="CHEBI:43474"/>
        <dbReference type="ChEBI" id="CHEBI:58228"/>
        <dbReference type="ChEBI" id="CHEBI:58359"/>
        <dbReference type="ChEBI" id="CHEBI:456216"/>
        <dbReference type="EC" id="6.3.5.5"/>
    </reaction>
</comment>
<dbReference type="InterPro" id="IPR002474">
    <property type="entry name" value="CarbamoylP_synth_ssu_N"/>
</dbReference>
<dbReference type="PRINTS" id="PR00096">
    <property type="entry name" value="GATASE"/>
</dbReference>
<dbReference type="PANTHER" id="PTHR43418:SF7">
    <property type="entry name" value="CARBAMOYL-PHOSPHATE SYNTHASE SMALL CHAIN"/>
    <property type="match status" value="1"/>
</dbReference>
<dbReference type="Gene3D" id="3.50.30.20">
    <property type="entry name" value="Carbamoyl-phosphate synthase small subunit, N-terminal domain"/>
    <property type="match status" value="1"/>
</dbReference>
<dbReference type="SMART" id="SM01097">
    <property type="entry name" value="CPSase_sm_chain"/>
    <property type="match status" value="1"/>
</dbReference>
<dbReference type="PANTHER" id="PTHR43418">
    <property type="entry name" value="MULTIFUNCTIONAL TRYPTOPHAN BIOSYNTHESIS PROTEIN-RELATED"/>
    <property type="match status" value="1"/>
</dbReference>
<evidence type="ECO:0000256" key="1">
    <source>
        <dbReference type="ARBA" id="ARBA00005077"/>
    </source>
</evidence>
<evidence type="ECO:0000313" key="11">
    <source>
        <dbReference type="EMBL" id="KKN23800.1"/>
    </source>
</evidence>
<evidence type="ECO:0000256" key="8">
    <source>
        <dbReference type="ARBA" id="ARBA00044340"/>
    </source>
</evidence>
<evidence type="ECO:0000256" key="9">
    <source>
        <dbReference type="ARBA" id="ARBA00048816"/>
    </source>
</evidence>
<dbReference type="SUPFAM" id="SSF52317">
    <property type="entry name" value="Class I glutamine amidotransferase-like"/>
    <property type="match status" value="1"/>
</dbReference>
<dbReference type="SUPFAM" id="SSF52021">
    <property type="entry name" value="Carbamoyl phosphate synthetase, small subunit N-terminal domain"/>
    <property type="match status" value="1"/>
</dbReference>
<evidence type="ECO:0000259" key="10">
    <source>
        <dbReference type="SMART" id="SM01097"/>
    </source>
</evidence>